<dbReference type="InterPro" id="IPR028082">
    <property type="entry name" value="Peripla_BP_I"/>
</dbReference>
<feature type="domain" description="HTH lacI-type" evidence="5">
    <location>
        <begin position="3"/>
        <end position="57"/>
    </location>
</feature>
<keyword evidence="7" id="KW-1185">Reference proteome</keyword>
<dbReference type="Pfam" id="PF00356">
    <property type="entry name" value="LacI"/>
    <property type="match status" value="1"/>
</dbReference>
<dbReference type="SUPFAM" id="SSF47413">
    <property type="entry name" value="lambda repressor-like DNA-binding domains"/>
    <property type="match status" value="1"/>
</dbReference>
<keyword evidence="1" id="KW-0805">Transcription regulation</keyword>
<dbReference type="Proteomes" id="UP001303001">
    <property type="component" value="Chromosome"/>
</dbReference>
<dbReference type="InterPro" id="IPR010982">
    <property type="entry name" value="Lambda_DNA-bd_dom_sf"/>
</dbReference>
<evidence type="ECO:0000313" key="7">
    <source>
        <dbReference type="Proteomes" id="UP001303001"/>
    </source>
</evidence>
<dbReference type="EMBL" id="CP134876">
    <property type="protein sequence ID" value="WNM38083.1"/>
    <property type="molecule type" value="Genomic_DNA"/>
</dbReference>
<dbReference type="SMART" id="SM00354">
    <property type="entry name" value="HTH_LACI"/>
    <property type="match status" value="1"/>
</dbReference>
<name>A0ABY9ZS11_9ACTN</name>
<gene>
    <name evidence="6" type="ORF">RMN56_23485</name>
</gene>
<dbReference type="SUPFAM" id="SSF53822">
    <property type="entry name" value="Periplasmic binding protein-like I"/>
    <property type="match status" value="1"/>
</dbReference>
<evidence type="ECO:0000256" key="3">
    <source>
        <dbReference type="ARBA" id="ARBA00023163"/>
    </source>
</evidence>
<accession>A0ABY9ZS11</accession>
<dbReference type="PROSITE" id="PS50932">
    <property type="entry name" value="HTH_LACI_2"/>
    <property type="match status" value="1"/>
</dbReference>
<evidence type="ECO:0000256" key="4">
    <source>
        <dbReference type="SAM" id="MobiDB-lite"/>
    </source>
</evidence>
<dbReference type="PANTHER" id="PTHR30146:SF109">
    <property type="entry name" value="HTH-TYPE TRANSCRIPTIONAL REGULATOR GALS"/>
    <property type="match status" value="1"/>
</dbReference>
<keyword evidence="3" id="KW-0804">Transcription</keyword>
<dbReference type="CDD" id="cd06267">
    <property type="entry name" value="PBP1_LacI_sugar_binding-like"/>
    <property type="match status" value="1"/>
</dbReference>
<dbReference type="Gene3D" id="1.10.260.40">
    <property type="entry name" value="lambda repressor-like DNA-binding domains"/>
    <property type="match status" value="1"/>
</dbReference>
<sequence length="336" mass="35723">MATTLRDVARHARVSVKTVSNVVNDHPHVSDDLRRRVREAVDALGYRPNLAARTLRTGRTGLLALVVPDVEAPGLHGLAREVVRAASGQGFRVVVEHLGPGTDRPTPPADTGAPPGVDAVLLGADTVSPGLIDAHLGTGTPLVLLGECREPRCDQVAVDGARAAADATEHLLRAGRRRIAAIGARPDEATGPAQPRTLGYQRAVRRAGLDPPAGYLRATAEHRYEDGYRAARWLFVQEHRPDAVLCYSDRLAIGALRAAADAGLRVPADVAVIGFGDSEEGRYSRPSLTSVSVDPAFLARKAVALATARLDRPDAPPTRITAPHTILPRESTRPAR</sequence>
<evidence type="ECO:0000256" key="2">
    <source>
        <dbReference type="ARBA" id="ARBA00023125"/>
    </source>
</evidence>
<evidence type="ECO:0000259" key="5">
    <source>
        <dbReference type="PROSITE" id="PS50932"/>
    </source>
</evidence>
<dbReference type="CDD" id="cd01392">
    <property type="entry name" value="HTH_LacI"/>
    <property type="match status" value="1"/>
</dbReference>
<reference evidence="6 7" key="1">
    <citation type="submission" date="2023-09" db="EMBL/GenBank/DDBJ databases">
        <title>Micromonospora halotolerans DSM 45598 genome sequence.</title>
        <authorList>
            <person name="Mo P."/>
        </authorList>
    </citation>
    <scope>NUCLEOTIDE SEQUENCE [LARGE SCALE GENOMIC DNA]</scope>
    <source>
        <strain evidence="6 7">DSM 45598</strain>
    </source>
</reference>
<organism evidence="6 7">
    <name type="scientific">Micromonospora halotolerans</name>
    <dbReference type="NCBI Taxonomy" id="709879"/>
    <lineage>
        <taxon>Bacteria</taxon>
        <taxon>Bacillati</taxon>
        <taxon>Actinomycetota</taxon>
        <taxon>Actinomycetes</taxon>
        <taxon>Micromonosporales</taxon>
        <taxon>Micromonosporaceae</taxon>
        <taxon>Micromonospora</taxon>
    </lineage>
</organism>
<feature type="region of interest" description="Disordered" evidence="4">
    <location>
        <begin position="314"/>
        <end position="336"/>
    </location>
</feature>
<dbReference type="Gene3D" id="3.40.50.2300">
    <property type="match status" value="2"/>
</dbReference>
<evidence type="ECO:0000313" key="6">
    <source>
        <dbReference type="EMBL" id="WNM38083.1"/>
    </source>
</evidence>
<dbReference type="InterPro" id="IPR000843">
    <property type="entry name" value="HTH_LacI"/>
</dbReference>
<protein>
    <submittedName>
        <fullName evidence="6">LacI family DNA-binding transcriptional regulator</fullName>
    </submittedName>
</protein>
<dbReference type="RefSeq" id="WP_313719702.1">
    <property type="nucleotide sequence ID" value="NZ_CP134876.1"/>
</dbReference>
<dbReference type="GO" id="GO:0003677">
    <property type="term" value="F:DNA binding"/>
    <property type="evidence" value="ECO:0007669"/>
    <property type="project" value="UniProtKB-KW"/>
</dbReference>
<proteinExistence type="predicted"/>
<dbReference type="Pfam" id="PF13377">
    <property type="entry name" value="Peripla_BP_3"/>
    <property type="match status" value="1"/>
</dbReference>
<evidence type="ECO:0000256" key="1">
    <source>
        <dbReference type="ARBA" id="ARBA00023015"/>
    </source>
</evidence>
<dbReference type="PANTHER" id="PTHR30146">
    <property type="entry name" value="LACI-RELATED TRANSCRIPTIONAL REPRESSOR"/>
    <property type="match status" value="1"/>
</dbReference>
<dbReference type="InterPro" id="IPR046335">
    <property type="entry name" value="LacI/GalR-like_sensor"/>
</dbReference>
<dbReference type="PROSITE" id="PS00356">
    <property type="entry name" value="HTH_LACI_1"/>
    <property type="match status" value="1"/>
</dbReference>
<keyword evidence="2 6" id="KW-0238">DNA-binding</keyword>